<dbReference type="Gene3D" id="3.30.1300.10">
    <property type="entry name" value="Pantoate-beta-alanine ligase, C-terminal domain"/>
    <property type="match status" value="1"/>
</dbReference>
<organism evidence="10 11">
    <name type="scientific">Halobacillus amylolyticus</name>
    <dbReference type="NCBI Taxonomy" id="2932259"/>
    <lineage>
        <taxon>Bacteria</taxon>
        <taxon>Bacillati</taxon>
        <taxon>Bacillota</taxon>
        <taxon>Bacilli</taxon>
        <taxon>Bacillales</taxon>
        <taxon>Bacillaceae</taxon>
        <taxon>Halobacillus</taxon>
    </lineage>
</organism>
<accession>A0ABY4HGC2</accession>
<evidence type="ECO:0000256" key="1">
    <source>
        <dbReference type="ARBA" id="ARBA00004990"/>
    </source>
</evidence>
<evidence type="ECO:0000256" key="2">
    <source>
        <dbReference type="ARBA" id="ARBA00009256"/>
    </source>
</evidence>
<evidence type="ECO:0000256" key="5">
    <source>
        <dbReference type="ARBA" id="ARBA00022655"/>
    </source>
</evidence>
<dbReference type="RefSeq" id="WP_245033285.1">
    <property type="nucleotide sequence ID" value="NZ_CP095075.1"/>
</dbReference>
<feature type="binding site" evidence="9">
    <location>
        <begin position="147"/>
        <end position="150"/>
    </location>
    <ligand>
        <name>ATP</name>
        <dbReference type="ChEBI" id="CHEBI:30616"/>
    </ligand>
</feature>
<gene>
    <name evidence="9 10" type="primary">panC</name>
    <name evidence="10" type="ORF">MUO15_02915</name>
</gene>
<evidence type="ECO:0000256" key="7">
    <source>
        <dbReference type="ARBA" id="ARBA00022840"/>
    </source>
</evidence>
<dbReference type="Gene3D" id="3.40.50.620">
    <property type="entry name" value="HUPs"/>
    <property type="match status" value="1"/>
</dbReference>
<dbReference type="PANTHER" id="PTHR21299:SF1">
    <property type="entry name" value="PANTOATE--BETA-ALANINE LIGASE"/>
    <property type="match status" value="1"/>
</dbReference>
<feature type="binding site" evidence="9">
    <location>
        <position position="61"/>
    </location>
    <ligand>
        <name>beta-alanine</name>
        <dbReference type="ChEBI" id="CHEBI:57966"/>
    </ligand>
</feature>
<dbReference type="Pfam" id="PF02569">
    <property type="entry name" value="Pantoate_ligase"/>
    <property type="match status" value="1"/>
</dbReference>
<dbReference type="EC" id="6.3.2.1" evidence="9"/>
<feature type="binding site" evidence="9">
    <location>
        <position position="61"/>
    </location>
    <ligand>
        <name>(R)-pantoate</name>
        <dbReference type="ChEBI" id="CHEBI:15980"/>
    </ligand>
</feature>
<dbReference type="InterPro" id="IPR003721">
    <property type="entry name" value="Pantoate_ligase"/>
</dbReference>
<evidence type="ECO:0000313" key="11">
    <source>
        <dbReference type="Proteomes" id="UP000830326"/>
    </source>
</evidence>
<comment type="catalytic activity">
    <reaction evidence="8 9">
        <text>(R)-pantoate + beta-alanine + ATP = (R)-pantothenate + AMP + diphosphate + H(+)</text>
        <dbReference type="Rhea" id="RHEA:10912"/>
        <dbReference type="ChEBI" id="CHEBI:15378"/>
        <dbReference type="ChEBI" id="CHEBI:15980"/>
        <dbReference type="ChEBI" id="CHEBI:29032"/>
        <dbReference type="ChEBI" id="CHEBI:30616"/>
        <dbReference type="ChEBI" id="CHEBI:33019"/>
        <dbReference type="ChEBI" id="CHEBI:57966"/>
        <dbReference type="ChEBI" id="CHEBI:456215"/>
        <dbReference type="EC" id="6.3.2.1"/>
    </reaction>
</comment>
<keyword evidence="6 9" id="KW-0547">Nucleotide-binding</keyword>
<reference evidence="10" key="1">
    <citation type="submission" date="2022-04" db="EMBL/GenBank/DDBJ databases">
        <title>Halobacillus sp. isolated from saltern.</title>
        <authorList>
            <person name="Won M."/>
            <person name="Lee C.-M."/>
            <person name="Woen H.-Y."/>
            <person name="Kwon S.-W."/>
        </authorList>
    </citation>
    <scope>NUCLEOTIDE SEQUENCE</scope>
    <source>
        <strain evidence="10">SSHM10-5</strain>
    </source>
</reference>
<keyword evidence="7 9" id="KW-0067">ATP-binding</keyword>
<sequence length="288" mass="32720">MEIITNIKQLQQKSISWIRQGKSIGFVPTMGYLHEGHEALMKAARQENDIVILSIFVNPLQFGESEDLNSYPRDEEHDRKVAEENEIDVIFFPSVDSMYPKPLSLELSVVRRADVLCGKSRPGHFDGVVTVLAKLFNMIHPTSVYFGMKDAQQIAVVDALIKDFNYPINLTTVPTVREKDGLAKSSRNVNLFDQERIGAPFIQQALQYGRQLVENGEKNQAELVKKIRQFLENKSHGNIDYIELLSYPELEPIELIDQQVILAAAVFYQKARLIDNVVFNEKGEKTLG</sequence>
<feature type="binding site" evidence="9">
    <location>
        <position position="153"/>
    </location>
    <ligand>
        <name>(R)-pantoate</name>
        <dbReference type="ChEBI" id="CHEBI:15980"/>
    </ligand>
</feature>
<comment type="function">
    <text evidence="9">Catalyzes the condensation of pantoate with beta-alanine in an ATP-dependent reaction via a pantoyl-adenylate intermediate.</text>
</comment>
<protein>
    <recommendedName>
        <fullName evidence="9">Pantothenate synthetase</fullName>
        <shortName evidence="9">PS</shortName>
        <ecNumber evidence="9">6.3.2.1</ecNumber>
    </recommendedName>
    <alternativeName>
        <fullName evidence="9">Pantoate--beta-alanine ligase</fullName>
    </alternativeName>
    <alternativeName>
        <fullName evidence="9">Pantoate-activating enzyme</fullName>
    </alternativeName>
</protein>
<comment type="miscellaneous">
    <text evidence="9">The reaction proceeds by a bi uni uni bi ping pong mechanism.</text>
</comment>
<feature type="active site" description="Proton donor" evidence="9">
    <location>
        <position position="37"/>
    </location>
</feature>
<evidence type="ECO:0000256" key="8">
    <source>
        <dbReference type="ARBA" id="ARBA00048258"/>
    </source>
</evidence>
<dbReference type="PANTHER" id="PTHR21299">
    <property type="entry name" value="CYTIDYLATE KINASE/PANTOATE-BETA-ALANINE LIGASE"/>
    <property type="match status" value="1"/>
</dbReference>
<dbReference type="HAMAP" id="MF_00158">
    <property type="entry name" value="PanC"/>
    <property type="match status" value="1"/>
</dbReference>
<comment type="subunit">
    <text evidence="9">Homodimer.</text>
</comment>
<comment type="similarity">
    <text evidence="2 9">Belongs to the pantothenate synthetase family.</text>
</comment>
<comment type="pathway">
    <text evidence="1 9">Cofactor biosynthesis; (R)-pantothenate biosynthesis; (R)-pantothenate from (R)-pantoate and beta-alanine: step 1/1.</text>
</comment>
<evidence type="ECO:0000313" key="10">
    <source>
        <dbReference type="EMBL" id="UOR12485.1"/>
    </source>
</evidence>
<dbReference type="InterPro" id="IPR042176">
    <property type="entry name" value="Pantoate_ligase_C"/>
</dbReference>
<dbReference type="InterPro" id="IPR014729">
    <property type="entry name" value="Rossmann-like_a/b/a_fold"/>
</dbReference>
<dbReference type="NCBIfam" id="TIGR00018">
    <property type="entry name" value="panC"/>
    <property type="match status" value="1"/>
</dbReference>
<keyword evidence="4 9" id="KW-0436">Ligase</keyword>
<dbReference type="SUPFAM" id="SSF52374">
    <property type="entry name" value="Nucleotidylyl transferase"/>
    <property type="match status" value="1"/>
</dbReference>
<proteinExistence type="inferred from homology"/>
<evidence type="ECO:0000256" key="9">
    <source>
        <dbReference type="HAMAP-Rule" id="MF_00158"/>
    </source>
</evidence>
<dbReference type="EMBL" id="CP095075">
    <property type="protein sequence ID" value="UOR12485.1"/>
    <property type="molecule type" value="Genomic_DNA"/>
</dbReference>
<keyword evidence="11" id="KW-1185">Reference proteome</keyword>
<feature type="binding site" evidence="9">
    <location>
        <begin position="30"/>
        <end position="37"/>
    </location>
    <ligand>
        <name>ATP</name>
        <dbReference type="ChEBI" id="CHEBI:30616"/>
    </ligand>
</feature>
<evidence type="ECO:0000256" key="4">
    <source>
        <dbReference type="ARBA" id="ARBA00022598"/>
    </source>
</evidence>
<evidence type="ECO:0000256" key="3">
    <source>
        <dbReference type="ARBA" id="ARBA00022490"/>
    </source>
</evidence>
<dbReference type="CDD" id="cd00560">
    <property type="entry name" value="PanC"/>
    <property type="match status" value="1"/>
</dbReference>
<keyword evidence="3 9" id="KW-0963">Cytoplasm</keyword>
<dbReference type="Proteomes" id="UP000830326">
    <property type="component" value="Chromosome"/>
</dbReference>
<feature type="binding site" evidence="9">
    <location>
        <position position="176"/>
    </location>
    <ligand>
        <name>ATP</name>
        <dbReference type="ChEBI" id="CHEBI:30616"/>
    </ligand>
</feature>
<feature type="binding site" evidence="9">
    <location>
        <begin position="184"/>
        <end position="187"/>
    </location>
    <ligand>
        <name>ATP</name>
        <dbReference type="ChEBI" id="CHEBI:30616"/>
    </ligand>
</feature>
<dbReference type="GO" id="GO:0016874">
    <property type="term" value="F:ligase activity"/>
    <property type="evidence" value="ECO:0007669"/>
    <property type="project" value="UniProtKB-KW"/>
</dbReference>
<comment type="subcellular location">
    <subcellularLocation>
        <location evidence="9">Cytoplasm</location>
    </subcellularLocation>
</comment>
<keyword evidence="5 9" id="KW-0566">Pantothenate biosynthesis</keyword>
<name>A0ABY4HGC2_9BACI</name>
<evidence type="ECO:0000256" key="6">
    <source>
        <dbReference type="ARBA" id="ARBA00022741"/>
    </source>
</evidence>